<organism evidence="2 3">
    <name type="scientific">Triparma retinervis</name>
    <dbReference type="NCBI Taxonomy" id="2557542"/>
    <lineage>
        <taxon>Eukaryota</taxon>
        <taxon>Sar</taxon>
        <taxon>Stramenopiles</taxon>
        <taxon>Ochrophyta</taxon>
        <taxon>Bolidophyceae</taxon>
        <taxon>Parmales</taxon>
        <taxon>Triparmaceae</taxon>
        <taxon>Triparma</taxon>
    </lineage>
</organism>
<name>A0A9W7DTV3_9STRA</name>
<evidence type="ECO:0000313" key="2">
    <source>
        <dbReference type="EMBL" id="GMH50533.1"/>
    </source>
</evidence>
<feature type="chain" id="PRO_5040896829" evidence="1">
    <location>
        <begin position="17"/>
        <end position="91"/>
    </location>
</feature>
<sequence length="91" mass="10260">MVALSGFLSFAHAAQGYGYISAIPAFYGLWWVSPELLNGYIQMSMHQQIEEICAWSTDNWLMKNFVRQITNMFVGGDAANVYRTTTMLPEG</sequence>
<dbReference type="Proteomes" id="UP001165082">
    <property type="component" value="Unassembled WGS sequence"/>
</dbReference>
<feature type="non-terminal residue" evidence="2">
    <location>
        <position position="91"/>
    </location>
</feature>
<keyword evidence="3" id="KW-1185">Reference proteome</keyword>
<dbReference type="OrthoDB" id="189475at2759"/>
<evidence type="ECO:0000313" key="3">
    <source>
        <dbReference type="Proteomes" id="UP001165082"/>
    </source>
</evidence>
<reference evidence="2" key="1">
    <citation type="submission" date="2022-07" db="EMBL/GenBank/DDBJ databases">
        <title>Genome analysis of Parmales, a sister group of diatoms, reveals the evolutionary specialization of diatoms from phago-mixotrophs to photoautotrophs.</title>
        <authorList>
            <person name="Ban H."/>
            <person name="Sato S."/>
            <person name="Yoshikawa S."/>
            <person name="Kazumasa Y."/>
            <person name="Nakamura Y."/>
            <person name="Ichinomiya M."/>
            <person name="Saitoh K."/>
            <person name="Sato N."/>
            <person name="Blanc-Mathieu R."/>
            <person name="Endo H."/>
            <person name="Kuwata A."/>
            <person name="Ogata H."/>
        </authorList>
    </citation>
    <scope>NUCLEOTIDE SEQUENCE</scope>
</reference>
<feature type="signal peptide" evidence="1">
    <location>
        <begin position="1"/>
        <end position="16"/>
    </location>
</feature>
<comment type="caution">
    <text evidence="2">The sequence shown here is derived from an EMBL/GenBank/DDBJ whole genome shotgun (WGS) entry which is preliminary data.</text>
</comment>
<dbReference type="AlphaFoldDB" id="A0A9W7DTV3"/>
<keyword evidence="1" id="KW-0732">Signal</keyword>
<gene>
    <name evidence="2" type="ORF">TrRE_jg502</name>
</gene>
<protein>
    <submittedName>
        <fullName evidence="2">Uncharacterized protein</fullName>
    </submittedName>
</protein>
<evidence type="ECO:0000256" key="1">
    <source>
        <dbReference type="SAM" id="SignalP"/>
    </source>
</evidence>
<accession>A0A9W7DTV3</accession>
<proteinExistence type="predicted"/>
<dbReference type="EMBL" id="BRXZ01004524">
    <property type="protein sequence ID" value="GMH50533.1"/>
    <property type="molecule type" value="Genomic_DNA"/>
</dbReference>